<dbReference type="InterPro" id="IPR002318">
    <property type="entry name" value="Ala-tRNA-lgiase_IIc"/>
</dbReference>
<dbReference type="Gene3D" id="3.30.980.10">
    <property type="entry name" value="Threonyl-trna Synthetase, Chain A, domain 2"/>
    <property type="match status" value="1"/>
</dbReference>
<evidence type="ECO:0000256" key="3">
    <source>
        <dbReference type="ARBA" id="ARBA00022598"/>
    </source>
</evidence>
<dbReference type="PRINTS" id="PR00980">
    <property type="entry name" value="TRNASYNTHALA"/>
</dbReference>
<dbReference type="NCBIfam" id="TIGR00344">
    <property type="entry name" value="alaS"/>
    <property type="match status" value="1"/>
</dbReference>
<comment type="similarity">
    <text evidence="1 13">Belongs to the class-II aminoacyl-tRNA synthetase family.</text>
</comment>
<dbReference type="InterPro" id="IPR009000">
    <property type="entry name" value="Transl_B-barrel_sf"/>
</dbReference>
<dbReference type="EMBL" id="DF967972">
    <property type="protein sequence ID" value="GAP14826.1"/>
    <property type="molecule type" value="Genomic_DNA"/>
</dbReference>
<dbReference type="Gene3D" id="3.30.930.10">
    <property type="entry name" value="Bira Bifunctional Protein, Domain 2"/>
    <property type="match status" value="1"/>
</dbReference>
<dbReference type="CDD" id="cd00673">
    <property type="entry name" value="AlaRS_core"/>
    <property type="match status" value="1"/>
</dbReference>
<dbReference type="InterPro" id="IPR018165">
    <property type="entry name" value="Ala-tRNA-synth_IIc_core"/>
</dbReference>
<sequence length="912" mass="100022">MDKNMTGAEIRQAFIDFFTEHGHTVVPSSSLVPGGDQTLLFTNAGMVQFKDVFLGTDHRPYTRAVDSQKCMRVAGKHNDLDDVGRDDTHHTFFEMLGNWSFGDYYKKEAITWAWQLLTDVFGLDKSKLWTTYFQDDKGDLPTDEEAAENWCKQPGIDPTHVLPFGRKENFWEMAETGPCGPCSEIHIDRGPEFCNKQGVPGHVCRVNGDCSRYLELWNLVFIQYNRLSVTQFEPLPATHVDTGMGLERIVSVMQGVSSNYRTDLLLPLMETVRTLAGQTEAERDANITPYRVVADHSRAATFLIADGVVPGNTGRNYVCRMIIRRAARFGTKLGLTGPFLAKVADVVVENYGAAYPELRRNRATILTNLTREEQRFQRTVDAGMSHLNDLLAEMTASGQTVLDGHKAFDLYATLGLPLELTRDVAREQGMDVDEEGFRRAMDEHRLASSAGKVFGSMGGEDVDVYRTALEELIGGGKLSKKGVQYDPYSGFEVEAPVAAFFHDGESVDAVQPGDTVEVLLPKTCFYVEAGGQVSDHGTIVSVEEPRWEIRVDDMRKPAAGVVVHSGVVVKGTPRVGDAAIASVDLDRRKAIMRNHTATHLLHAELRKILGDHARQAGSLVAPDRLRFDFTHPEAVTPEQLEQIEALVNRAILENHRLTTMVKPLQQAISEGAMALFGEKYGESVRTISIGNQDVFSYELCGGTHVHETADIGLFLITSEGSAAAGVRRIEAVTGQAAYELVQRRFKALKEIAGLMTTSADEAPAKAQVLVDDLDKAHKQLGKLRQELVALEFERKLESVPHIEGIPVLAAVLANADIDTLRQMCDRFREKFSSGVVVLGSAPENRPVLIAAVTDDLVQRGLKAGDLVKVAAQVIGGSGGGRPTLAQAGGKDASKLNEAIDQVGPFVKAKLVE</sequence>
<keyword evidence="7 13" id="KW-0067">ATP-binding</keyword>
<protein>
    <recommendedName>
        <fullName evidence="13">Alanine--tRNA ligase</fullName>
        <ecNumber evidence="13">6.1.1.7</ecNumber>
    </recommendedName>
    <alternativeName>
        <fullName evidence="13">Alanyl-tRNA synthetase</fullName>
        <shortName evidence="13">AlaRS</shortName>
    </alternativeName>
</protein>
<keyword evidence="3 13" id="KW-0436">Ligase</keyword>
<dbReference type="InterPro" id="IPR012947">
    <property type="entry name" value="tRNA_SAD"/>
</dbReference>
<feature type="coiled-coil region" evidence="14">
    <location>
        <begin position="766"/>
        <end position="793"/>
    </location>
</feature>
<evidence type="ECO:0000256" key="11">
    <source>
        <dbReference type="ARBA" id="ARBA00024779"/>
    </source>
</evidence>
<evidence type="ECO:0000256" key="10">
    <source>
        <dbReference type="ARBA" id="ARBA00023146"/>
    </source>
</evidence>
<dbReference type="Proteomes" id="UP000055060">
    <property type="component" value="Unassembled WGS sequence"/>
</dbReference>
<evidence type="ECO:0000256" key="8">
    <source>
        <dbReference type="ARBA" id="ARBA00022884"/>
    </source>
</evidence>
<reference evidence="16" key="1">
    <citation type="submission" date="2015-07" db="EMBL/GenBank/DDBJ databases">
        <title>Draft Genome Sequences of Anaerolinea thermolimosa IMO-1, Bellilinea caldifistulae GOMI-1, Leptolinea tardivitalis YMTK-2, Levilinea saccharolytica KIBI-1,Longilinea arvoryzae KOME-1, Previously Described as Members of the Anaerolineaceae (Chloroflexi).</title>
        <authorList>
            <person name="Sekiguchi Y."/>
            <person name="Ohashi A."/>
            <person name="Matsuura N."/>
            <person name="Tourlousse M.D."/>
        </authorList>
    </citation>
    <scope>NUCLEOTIDE SEQUENCE [LARGE SCALE GENOMIC DNA]</scope>
    <source>
        <strain evidence="16">KOME-1</strain>
    </source>
</reference>
<evidence type="ECO:0000256" key="1">
    <source>
        <dbReference type="ARBA" id="ARBA00008226"/>
    </source>
</evidence>
<evidence type="ECO:0000256" key="2">
    <source>
        <dbReference type="ARBA" id="ARBA00022555"/>
    </source>
</evidence>
<accession>A0A0S7BM96</accession>
<dbReference type="FunFam" id="3.10.310.40:FF:000001">
    <property type="entry name" value="Alanine--tRNA ligase"/>
    <property type="match status" value="1"/>
</dbReference>
<evidence type="ECO:0000256" key="12">
    <source>
        <dbReference type="ARBA" id="ARBA00048300"/>
    </source>
</evidence>
<dbReference type="STRING" id="360412.LARV_02602"/>
<feature type="binding site" evidence="13">
    <location>
        <position position="704"/>
    </location>
    <ligand>
        <name>Zn(2+)</name>
        <dbReference type="ChEBI" id="CHEBI:29105"/>
    </ligand>
</feature>
<dbReference type="InterPro" id="IPR050058">
    <property type="entry name" value="Ala-tRNA_ligase"/>
</dbReference>
<dbReference type="GO" id="GO:0000049">
    <property type="term" value="F:tRNA binding"/>
    <property type="evidence" value="ECO:0007669"/>
    <property type="project" value="UniProtKB-KW"/>
</dbReference>
<feature type="binding site" evidence="13">
    <location>
        <position position="595"/>
    </location>
    <ligand>
        <name>Zn(2+)</name>
        <dbReference type="ChEBI" id="CHEBI:29105"/>
    </ligand>
</feature>
<dbReference type="PROSITE" id="PS50860">
    <property type="entry name" value="AA_TRNA_LIGASE_II_ALA"/>
    <property type="match status" value="1"/>
</dbReference>
<comment type="domain">
    <text evidence="13">Consists of three domains; the N-terminal catalytic domain, the editing domain and the C-terminal C-Ala domain. The editing domain removes incorrectly charged amino acids, while the C-Ala domain, along with tRNA(Ala), serves as a bridge to cooperatively bring together the editing and aminoacylation centers thus stimulating deacylation of misacylated tRNAs.</text>
</comment>
<comment type="subcellular location">
    <subcellularLocation>
        <location evidence="13">Cytoplasm</location>
    </subcellularLocation>
</comment>
<feature type="domain" description="Alanyl-transfer RNA synthetases family profile" evidence="15">
    <location>
        <begin position="5"/>
        <end position="743"/>
    </location>
</feature>
<keyword evidence="10 13" id="KW-0030">Aminoacyl-tRNA synthetase</keyword>
<feature type="binding site" evidence="13">
    <location>
        <position position="599"/>
    </location>
    <ligand>
        <name>Zn(2+)</name>
        <dbReference type="ChEBI" id="CHEBI:29105"/>
    </ligand>
</feature>
<name>A0A0S7BM96_9CHLR</name>
<dbReference type="Pfam" id="PF02272">
    <property type="entry name" value="DHHA1"/>
    <property type="match status" value="1"/>
</dbReference>
<evidence type="ECO:0000313" key="17">
    <source>
        <dbReference type="Proteomes" id="UP000055060"/>
    </source>
</evidence>
<evidence type="ECO:0000256" key="7">
    <source>
        <dbReference type="ARBA" id="ARBA00022840"/>
    </source>
</evidence>
<dbReference type="GO" id="GO:0008270">
    <property type="term" value="F:zinc ion binding"/>
    <property type="evidence" value="ECO:0007669"/>
    <property type="project" value="UniProtKB-UniRule"/>
</dbReference>
<dbReference type="EC" id="6.1.1.7" evidence="13"/>
<keyword evidence="9 13" id="KW-0648">Protein biosynthesis</keyword>
<evidence type="ECO:0000256" key="9">
    <source>
        <dbReference type="ARBA" id="ARBA00022917"/>
    </source>
</evidence>
<dbReference type="InterPro" id="IPR018164">
    <property type="entry name" value="Ala-tRNA-synth_IIc_N"/>
</dbReference>
<dbReference type="InterPro" id="IPR018163">
    <property type="entry name" value="Thr/Ala-tRNA-synth_IIc_edit"/>
</dbReference>
<gene>
    <name evidence="13" type="primary">alaS</name>
    <name evidence="16" type="ORF">LARV_02602</name>
</gene>
<keyword evidence="4 13" id="KW-0479">Metal-binding</keyword>
<dbReference type="Gene3D" id="2.40.30.130">
    <property type="match status" value="1"/>
</dbReference>
<comment type="function">
    <text evidence="11 13">Catalyzes the attachment of alanine to tRNA(Ala) in a two-step reaction: alanine is first activated by ATP to form Ala-AMP and then transferred to the acceptor end of tRNA(Ala). Also edits incorrectly charged Ser-tRNA(Ala) and Gly-tRNA(Ala) via its editing domain.</text>
</comment>
<keyword evidence="8 13" id="KW-0694">RNA-binding</keyword>
<evidence type="ECO:0000259" key="15">
    <source>
        <dbReference type="PROSITE" id="PS50860"/>
    </source>
</evidence>
<dbReference type="SUPFAM" id="SSF101353">
    <property type="entry name" value="Putative anticodon-binding domain of alanyl-tRNA synthetase (AlaRS)"/>
    <property type="match status" value="1"/>
</dbReference>
<dbReference type="Gene3D" id="6.10.250.550">
    <property type="match status" value="1"/>
</dbReference>
<comment type="catalytic activity">
    <reaction evidence="12 13">
        <text>tRNA(Ala) + L-alanine + ATP = L-alanyl-tRNA(Ala) + AMP + diphosphate</text>
        <dbReference type="Rhea" id="RHEA:12540"/>
        <dbReference type="Rhea" id="RHEA-COMP:9657"/>
        <dbReference type="Rhea" id="RHEA-COMP:9923"/>
        <dbReference type="ChEBI" id="CHEBI:30616"/>
        <dbReference type="ChEBI" id="CHEBI:33019"/>
        <dbReference type="ChEBI" id="CHEBI:57972"/>
        <dbReference type="ChEBI" id="CHEBI:78442"/>
        <dbReference type="ChEBI" id="CHEBI:78497"/>
        <dbReference type="ChEBI" id="CHEBI:456215"/>
        <dbReference type="EC" id="6.1.1.7"/>
    </reaction>
</comment>
<dbReference type="GO" id="GO:0002161">
    <property type="term" value="F:aminoacyl-tRNA deacylase activity"/>
    <property type="evidence" value="ECO:0007669"/>
    <property type="project" value="TreeGrafter"/>
</dbReference>
<keyword evidence="13" id="KW-0963">Cytoplasm</keyword>
<feature type="binding site" evidence="13">
    <location>
        <position position="700"/>
    </location>
    <ligand>
        <name>Zn(2+)</name>
        <dbReference type="ChEBI" id="CHEBI:29105"/>
    </ligand>
</feature>
<organism evidence="16">
    <name type="scientific">Longilinea arvoryzae</name>
    <dbReference type="NCBI Taxonomy" id="360412"/>
    <lineage>
        <taxon>Bacteria</taxon>
        <taxon>Bacillati</taxon>
        <taxon>Chloroflexota</taxon>
        <taxon>Anaerolineae</taxon>
        <taxon>Anaerolineales</taxon>
        <taxon>Anaerolineaceae</taxon>
        <taxon>Longilinea</taxon>
    </lineage>
</organism>
<dbReference type="SUPFAM" id="SSF55186">
    <property type="entry name" value="ThrRS/AlaRS common domain"/>
    <property type="match status" value="1"/>
</dbReference>
<dbReference type="GO" id="GO:0005524">
    <property type="term" value="F:ATP binding"/>
    <property type="evidence" value="ECO:0007669"/>
    <property type="project" value="UniProtKB-UniRule"/>
</dbReference>
<dbReference type="InterPro" id="IPR045864">
    <property type="entry name" value="aa-tRNA-synth_II/BPL/LPL"/>
</dbReference>
<evidence type="ECO:0000256" key="6">
    <source>
        <dbReference type="ARBA" id="ARBA00022833"/>
    </source>
</evidence>
<comment type="cofactor">
    <cofactor evidence="13">
        <name>Zn(2+)</name>
        <dbReference type="ChEBI" id="CHEBI:29105"/>
    </cofactor>
    <text evidence="13">Binds 1 zinc ion per subunit.</text>
</comment>
<keyword evidence="17" id="KW-1185">Reference proteome</keyword>
<dbReference type="Pfam" id="PF01411">
    <property type="entry name" value="tRNA-synt_2c"/>
    <property type="match status" value="1"/>
</dbReference>
<dbReference type="Gene3D" id="3.30.54.20">
    <property type="match status" value="1"/>
</dbReference>
<evidence type="ECO:0000256" key="4">
    <source>
        <dbReference type="ARBA" id="ARBA00022723"/>
    </source>
</evidence>
<dbReference type="InterPro" id="IPR018162">
    <property type="entry name" value="Ala-tRNA-ligase_IIc_anticod-bd"/>
</dbReference>
<keyword evidence="6 13" id="KW-0862">Zinc</keyword>
<evidence type="ECO:0000256" key="14">
    <source>
        <dbReference type="SAM" id="Coils"/>
    </source>
</evidence>
<dbReference type="PANTHER" id="PTHR11777:SF9">
    <property type="entry name" value="ALANINE--TRNA LIGASE, CYTOPLASMIC"/>
    <property type="match status" value="1"/>
</dbReference>
<keyword evidence="5 13" id="KW-0547">Nucleotide-binding</keyword>
<dbReference type="FunFam" id="3.30.980.10:FF:000004">
    <property type="entry name" value="Alanine--tRNA ligase, cytoplasmic"/>
    <property type="match status" value="1"/>
</dbReference>
<evidence type="ECO:0000256" key="13">
    <source>
        <dbReference type="HAMAP-Rule" id="MF_00036"/>
    </source>
</evidence>
<keyword evidence="14" id="KW-0175">Coiled coil</keyword>
<evidence type="ECO:0000256" key="5">
    <source>
        <dbReference type="ARBA" id="ARBA00022741"/>
    </source>
</evidence>
<dbReference type="AlphaFoldDB" id="A0A0S7BM96"/>
<dbReference type="FunFam" id="3.30.930.10:FF:000004">
    <property type="entry name" value="Alanine--tRNA ligase"/>
    <property type="match status" value="1"/>
</dbReference>
<dbReference type="Gene3D" id="3.10.310.40">
    <property type="match status" value="1"/>
</dbReference>
<dbReference type="HAMAP" id="MF_00036_B">
    <property type="entry name" value="Ala_tRNA_synth_B"/>
    <property type="match status" value="1"/>
</dbReference>
<dbReference type="RefSeq" id="WP_075074053.1">
    <property type="nucleotide sequence ID" value="NZ_DF967972.1"/>
</dbReference>
<dbReference type="SUPFAM" id="SSF50447">
    <property type="entry name" value="Translation proteins"/>
    <property type="match status" value="1"/>
</dbReference>
<dbReference type="InterPro" id="IPR023033">
    <property type="entry name" value="Ala_tRNA_ligase_euk/bac"/>
</dbReference>
<evidence type="ECO:0000313" key="16">
    <source>
        <dbReference type="EMBL" id="GAP14826.1"/>
    </source>
</evidence>
<dbReference type="GO" id="GO:0006419">
    <property type="term" value="P:alanyl-tRNA aminoacylation"/>
    <property type="evidence" value="ECO:0007669"/>
    <property type="project" value="UniProtKB-UniRule"/>
</dbReference>
<dbReference type="PANTHER" id="PTHR11777">
    <property type="entry name" value="ALANYL-TRNA SYNTHETASE"/>
    <property type="match status" value="1"/>
</dbReference>
<dbReference type="GO" id="GO:0005829">
    <property type="term" value="C:cytosol"/>
    <property type="evidence" value="ECO:0007669"/>
    <property type="project" value="TreeGrafter"/>
</dbReference>
<dbReference type="SMART" id="SM00863">
    <property type="entry name" value="tRNA_SAD"/>
    <property type="match status" value="1"/>
</dbReference>
<keyword evidence="2 13" id="KW-0820">tRNA-binding</keyword>
<proteinExistence type="inferred from homology"/>
<dbReference type="OrthoDB" id="9803884at2"/>
<dbReference type="GO" id="GO:0004813">
    <property type="term" value="F:alanine-tRNA ligase activity"/>
    <property type="evidence" value="ECO:0007669"/>
    <property type="project" value="UniProtKB-UniRule"/>
</dbReference>
<dbReference type="InterPro" id="IPR003156">
    <property type="entry name" value="DHHA1_dom"/>
</dbReference>
<dbReference type="SUPFAM" id="SSF55681">
    <property type="entry name" value="Class II aaRS and biotin synthetases"/>
    <property type="match status" value="1"/>
</dbReference>
<dbReference type="Pfam" id="PF07973">
    <property type="entry name" value="tRNA_SAD"/>
    <property type="match status" value="1"/>
</dbReference>